<evidence type="ECO:0000313" key="2">
    <source>
        <dbReference type="Proteomes" id="UP001062846"/>
    </source>
</evidence>
<protein>
    <submittedName>
        <fullName evidence="1">Uncharacterized protein</fullName>
    </submittedName>
</protein>
<sequence length="105" mass="11950">MQGRRPWSLGISAVQQAAGAVAVVAVGWDVRRWLLAWLVQIGFIVLQFLGTFLDFTSISRVKDNCTSFDQMDDLTRPIPIEEALNDTLRIKYYHDHLSNILEAMK</sequence>
<evidence type="ECO:0000313" key="1">
    <source>
        <dbReference type="EMBL" id="KAI8526267.1"/>
    </source>
</evidence>
<reference evidence="1" key="1">
    <citation type="submission" date="2022-02" db="EMBL/GenBank/DDBJ databases">
        <title>Plant Genome Project.</title>
        <authorList>
            <person name="Zhang R.-G."/>
        </authorList>
    </citation>
    <scope>NUCLEOTIDE SEQUENCE</scope>
    <source>
        <strain evidence="1">AT1</strain>
    </source>
</reference>
<name>A0ACC0LCH0_RHOML</name>
<dbReference type="Proteomes" id="UP001062846">
    <property type="component" value="Chromosome 13"/>
</dbReference>
<comment type="caution">
    <text evidence="1">The sequence shown here is derived from an EMBL/GenBank/DDBJ whole genome shotgun (WGS) entry which is preliminary data.</text>
</comment>
<dbReference type="EMBL" id="CM046400">
    <property type="protein sequence ID" value="KAI8526267.1"/>
    <property type="molecule type" value="Genomic_DNA"/>
</dbReference>
<accession>A0ACC0LCH0</accession>
<gene>
    <name evidence="1" type="ORF">RHMOL_Rhmol13G0295500</name>
</gene>
<organism evidence="1 2">
    <name type="scientific">Rhododendron molle</name>
    <name type="common">Chinese azalea</name>
    <name type="synonym">Azalea mollis</name>
    <dbReference type="NCBI Taxonomy" id="49168"/>
    <lineage>
        <taxon>Eukaryota</taxon>
        <taxon>Viridiplantae</taxon>
        <taxon>Streptophyta</taxon>
        <taxon>Embryophyta</taxon>
        <taxon>Tracheophyta</taxon>
        <taxon>Spermatophyta</taxon>
        <taxon>Magnoliopsida</taxon>
        <taxon>eudicotyledons</taxon>
        <taxon>Gunneridae</taxon>
        <taxon>Pentapetalae</taxon>
        <taxon>asterids</taxon>
        <taxon>Ericales</taxon>
        <taxon>Ericaceae</taxon>
        <taxon>Ericoideae</taxon>
        <taxon>Rhodoreae</taxon>
        <taxon>Rhododendron</taxon>
    </lineage>
</organism>
<proteinExistence type="predicted"/>
<keyword evidence="2" id="KW-1185">Reference proteome</keyword>